<protein>
    <submittedName>
        <fullName evidence="4">Molecular chaperone</fullName>
    </submittedName>
</protein>
<gene>
    <name evidence="4" type="ORF">CSUI_009216</name>
</gene>
<dbReference type="PANTHER" id="PTHR44145:SF3">
    <property type="entry name" value="DNAJ HOMOLOG SUBFAMILY A MEMBER 3, MITOCHONDRIAL"/>
    <property type="match status" value="1"/>
</dbReference>
<evidence type="ECO:0000313" key="4">
    <source>
        <dbReference type="EMBL" id="PHJ16968.1"/>
    </source>
</evidence>
<dbReference type="RefSeq" id="XP_067918693.1">
    <property type="nucleotide sequence ID" value="XM_068069332.1"/>
</dbReference>
<dbReference type="Pfam" id="PF00226">
    <property type="entry name" value="DnaJ"/>
    <property type="match status" value="1"/>
</dbReference>
<dbReference type="PANTHER" id="PTHR44145">
    <property type="entry name" value="DNAJ HOMOLOG SUBFAMILY A MEMBER 3, MITOCHONDRIAL"/>
    <property type="match status" value="1"/>
</dbReference>
<evidence type="ECO:0000259" key="3">
    <source>
        <dbReference type="PROSITE" id="PS50076"/>
    </source>
</evidence>
<keyword evidence="1" id="KW-0143">Chaperone</keyword>
<feature type="compositionally biased region" description="Basic and acidic residues" evidence="2">
    <location>
        <begin position="138"/>
        <end position="155"/>
    </location>
</feature>
<dbReference type="OrthoDB" id="10250354at2759"/>
<dbReference type="PRINTS" id="PR00625">
    <property type="entry name" value="JDOMAIN"/>
</dbReference>
<feature type="domain" description="J" evidence="3">
    <location>
        <begin position="176"/>
        <end position="221"/>
    </location>
</feature>
<dbReference type="Gene3D" id="1.10.287.110">
    <property type="entry name" value="DnaJ domain"/>
    <property type="match status" value="1"/>
</dbReference>
<dbReference type="EMBL" id="MIGC01005413">
    <property type="protein sequence ID" value="PHJ16968.1"/>
    <property type="molecule type" value="Genomic_DNA"/>
</dbReference>
<sequence length="221" mass="25028">MDGSLSLRRILFSSSLLLPPLARREEARKGLLLRRKRRSIAATRETRQFPSLSSLPCFSFSSSFTQTTPPSSREKISDLFLSSSSRTSSLSSSSFLSLVPRPPLSLSFSSVPLPLSSSSLSRSSSQTNFRRFYAIHRRPGEEKDGRPRSKKERESFSSSFDGGENGRRTKKKEKKNYYEVLGIERSASQEDIKKAYVELVKIYHPDQNPSFPTVSSRSRYQ</sequence>
<dbReference type="SUPFAM" id="SSF46565">
    <property type="entry name" value="Chaperone J-domain"/>
    <property type="match status" value="1"/>
</dbReference>
<dbReference type="VEuPathDB" id="ToxoDB:CSUI_009216"/>
<proteinExistence type="predicted"/>
<feature type="region of interest" description="Disordered" evidence="2">
    <location>
        <begin position="131"/>
        <end position="177"/>
    </location>
</feature>
<keyword evidence="5" id="KW-1185">Reference proteome</keyword>
<accession>A0A2C6KK05</accession>
<dbReference type="SMART" id="SM00271">
    <property type="entry name" value="DnaJ"/>
    <property type="match status" value="1"/>
</dbReference>
<dbReference type="InterPro" id="IPR036869">
    <property type="entry name" value="J_dom_sf"/>
</dbReference>
<evidence type="ECO:0000256" key="2">
    <source>
        <dbReference type="SAM" id="MobiDB-lite"/>
    </source>
</evidence>
<comment type="caution">
    <text evidence="4">The sequence shown here is derived from an EMBL/GenBank/DDBJ whole genome shotgun (WGS) entry which is preliminary data.</text>
</comment>
<dbReference type="PROSITE" id="PS50076">
    <property type="entry name" value="DNAJ_2"/>
    <property type="match status" value="1"/>
</dbReference>
<dbReference type="GeneID" id="94432543"/>
<dbReference type="Proteomes" id="UP000221165">
    <property type="component" value="Unassembled WGS sequence"/>
</dbReference>
<dbReference type="CDD" id="cd06257">
    <property type="entry name" value="DnaJ"/>
    <property type="match status" value="1"/>
</dbReference>
<name>A0A2C6KK05_9APIC</name>
<dbReference type="AlphaFoldDB" id="A0A2C6KK05"/>
<evidence type="ECO:0000313" key="5">
    <source>
        <dbReference type="Proteomes" id="UP000221165"/>
    </source>
</evidence>
<dbReference type="InterPro" id="IPR051938">
    <property type="entry name" value="Apopto_cytoskel_mod"/>
</dbReference>
<reference evidence="4 5" key="1">
    <citation type="journal article" date="2017" name="Int. J. Parasitol.">
        <title>The genome of the protozoan parasite Cystoisospora suis and a reverse vaccinology approach to identify vaccine candidates.</title>
        <authorList>
            <person name="Palmieri N."/>
            <person name="Shrestha A."/>
            <person name="Ruttkowski B."/>
            <person name="Beck T."/>
            <person name="Vogl C."/>
            <person name="Tomley F."/>
            <person name="Blake D.P."/>
            <person name="Joachim A."/>
        </authorList>
    </citation>
    <scope>NUCLEOTIDE SEQUENCE [LARGE SCALE GENOMIC DNA]</scope>
    <source>
        <strain evidence="4 5">Wien I</strain>
    </source>
</reference>
<dbReference type="InterPro" id="IPR001623">
    <property type="entry name" value="DnaJ_domain"/>
</dbReference>
<evidence type="ECO:0000256" key="1">
    <source>
        <dbReference type="ARBA" id="ARBA00023186"/>
    </source>
</evidence>
<organism evidence="4 5">
    <name type="scientific">Cystoisospora suis</name>
    <dbReference type="NCBI Taxonomy" id="483139"/>
    <lineage>
        <taxon>Eukaryota</taxon>
        <taxon>Sar</taxon>
        <taxon>Alveolata</taxon>
        <taxon>Apicomplexa</taxon>
        <taxon>Conoidasida</taxon>
        <taxon>Coccidia</taxon>
        <taxon>Eucoccidiorida</taxon>
        <taxon>Eimeriorina</taxon>
        <taxon>Sarcocystidae</taxon>
        <taxon>Cystoisospora</taxon>
    </lineage>
</organism>